<sequence>MFLFVLILSISSIERAVAHDKRNIIRRDRIPQFRDHNPFRKNITRKLFNSPHNTQKSVVEESDDLIHNQNDRSKIIEKLKLDEQEPESKFIASHNKDNRRIGNRITNKLNPDEKIEKSENTEEKSGNEPETSKKLEEASLDEIFDKMGTKRPKVSKPGYVDIGDPPTTHKHIETKDGEITGVSKMPTNNKPFKPTKANSKGPIIAKDPNNNDEKEGDEPETSSESTENKIPKSDIKLNTTKEGSSARNNNTMYTKTLPEGKLNNFTKHGIEPIKDNTTALDINIANKTEVSDENVTKLNISENNSTKTEVNETNTTNPSQGNQDPLKGDNYRDPSQYDFYDDDDMIGPGNFKFGFFGRRDKNGNLICGANAFSPDNQSCQCTDSFPEGNPYDSSGCYKCDKKCSLWAGCYRDNTCRCMYGFKGNGTFCESEYVKLERIEPVKGRKLNITFTFQSDSELDTLYCKFDSTIVRGYDVTSNNAICDIPAGVDSRFAFAISKNPTNFEQDNTIYDIPKKENMRSRKKMGIIFIISMVVVSIFLSNTKQPKKQLQRKIVKELPKPGEDDVEQEQDPTTMKFNDVQGTIDDIENIPNDENDDADEESVYSQPIDTNIPPPADVEVPQQPQQPIQQL</sequence>
<feature type="compositionally biased region" description="Basic and acidic residues" evidence="1">
    <location>
        <begin position="226"/>
        <end position="235"/>
    </location>
</feature>
<feature type="region of interest" description="Disordered" evidence="1">
    <location>
        <begin position="84"/>
        <end position="260"/>
    </location>
</feature>
<dbReference type="VEuPathDB" id="TrichDB:TVAG_059150"/>
<name>A2ERJ0_TRIV3</name>
<evidence type="ECO:0008006" key="6">
    <source>
        <dbReference type="Google" id="ProtNLM"/>
    </source>
</evidence>
<evidence type="ECO:0000313" key="5">
    <source>
        <dbReference type="Proteomes" id="UP000001542"/>
    </source>
</evidence>
<evidence type="ECO:0000256" key="3">
    <source>
        <dbReference type="SAM" id="SignalP"/>
    </source>
</evidence>
<dbReference type="InParanoid" id="A2ERJ0"/>
<organism evidence="4 5">
    <name type="scientific">Trichomonas vaginalis (strain ATCC PRA-98 / G3)</name>
    <dbReference type="NCBI Taxonomy" id="412133"/>
    <lineage>
        <taxon>Eukaryota</taxon>
        <taxon>Metamonada</taxon>
        <taxon>Parabasalia</taxon>
        <taxon>Trichomonadida</taxon>
        <taxon>Trichomonadidae</taxon>
        <taxon>Trichomonas</taxon>
    </lineage>
</organism>
<feature type="chain" id="PRO_5002643309" description="EGF-like domain-containing protein" evidence="3">
    <location>
        <begin position="19"/>
        <end position="630"/>
    </location>
</feature>
<keyword evidence="2" id="KW-0812">Transmembrane</keyword>
<feature type="transmembrane region" description="Helical" evidence="2">
    <location>
        <begin position="524"/>
        <end position="542"/>
    </location>
</feature>
<keyword evidence="5" id="KW-1185">Reference proteome</keyword>
<feature type="signal peptide" evidence="3">
    <location>
        <begin position="1"/>
        <end position="18"/>
    </location>
</feature>
<reference evidence="4" key="1">
    <citation type="submission" date="2006-10" db="EMBL/GenBank/DDBJ databases">
        <authorList>
            <person name="Amadeo P."/>
            <person name="Zhao Q."/>
            <person name="Wortman J."/>
            <person name="Fraser-Liggett C."/>
            <person name="Carlton J."/>
        </authorList>
    </citation>
    <scope>NUCLEOTIDE SEQUENCE</scope>
    <source>
        <strain evidence="4">G3</strain>
    </source>
</reference>
<keyword evidence="3" id="KW-0732">Signal</keyword>
<feature type="compositionally biased region" description="Basic and acidic residues" evidence="1">
    <location>
        <begin position="84"/>
        <end position="100"/>
    </location>
</feature>
<feature type="region of interest" description="Disordered" evidence="1">
    <location>
        <begin position="556"/>
        <end position="630"/>
    </location>
</feature>
<keyword evidence="2" id="KW-0472">Membrane</keyword>
<dbReference type="VEuPathDB" id="TrichDB:TVAGG3_0284840"/>
<feature type="region of interest" description="Disordered" evidence="1">
    <location>
        <begin position="295"/>
        <end position="334"/>
    </location>
</feature>
<feature type="compositionally biased region" description="Polar residues" evidence="1">
    <location>
        <begin position="236"/>
        <end position="254"/>
    </location>
</feature>
<evidence type="ECO:0000256" key="1">
    <source>
        <dbReference type="SAM" id="MobiDB-lite"/>
    </source>
</evidence>
<dbReference type="KEGG" id="tva:4762581"/>
<feature type="compositionally biased region" description="Low complexity" evidence="1">
    <location>
        <begin position="616"/>
        <end position="630"/>
    </location>
</feature>
<protein>
    <recommendedName>
        <fullName evidence="6">EGF-like domain-containing protein</fullName>
    </recommendedName>
</protein>
<evidence type="ECO:0000313" key="4">
    <source>
        <dbReference type="EMBL" id="EAY04717.1"/>
    </source>
</evidence>
<feature type="compositionally biased region" description="Low complexity" evidence="1">
    <location>
        <begin position="301"/>
        <end position="319"/>
    </location>
</feature>
<dbReference type="RefSeq" id="XP_001316940.1">
    <property type="nucleotide sequence ID" value="XM_001316905.1"/>
</dbReference>
<accession>A2ERJ0</accession>
<reference evidence="4" key="2">
    <citation type="journal article" date="2007" name="Science">
        <title>Draft genome sequence of the sexually transmitted pathogen Trichomonas vaginalis.</title>
        <authorList>
            <person name="Carlton J.M."/>
            <person name="Hirt R.P."/>
            <person name="Silva J.C."/>
            <person name="Delcher A.L."/>
            <person name="Schatz M."/>
            <person name="Zhao Q."/>
            <person name="Wortman J.R."/>
            <person name="Bidwell S.L."/>
            <person name="Alsmark U.C.M."/>
            <person name="Besteiro S."/>
            <person name="Sicheritz-Ponten T."/>
            <person name="Noel C.J."/>
            <person name="Dacks J.B."/>
            <person name="Foster P.G."/>
            <person name="Simillion C."/>
            <person name="Van de Peer Y."/>
            <person name="Miranda-Saavedra D."/>
            <person name="Barton G.J."/>
            <person name="Westrop G.D."/>
            <person name="Mueller S."/>
            <person name="Dessi D."/>
            <person name="Fiori P.L."/>
            <person name="Ren Q."/>
            <person name="Paulsen I."/>
            <person name="Zhang H."/>
            <person name="Bastida-Corcuera F.D."/>
            <person name="Simoes-Barbosa A."/>
            <person name="Brown M.T."/>
            <person name="Hayes R.D."/>
            <person name="Mukherjee M."/>
            <person name="Okumura C.Y."/>
            <person name="Schneider R."/>
            <person name="Smith A.J."/>
            <person name="Vanacova S."/>
            <person name="Villalvazo M."/>
            <person name="Haas B.J."/>
            <person name="Pertea M."/>
            <person name="Feldblyum T.V."/>
            <person name="Utterback T.R."/>
            <person name="Shu C.L."/>
            <person name="Osoegawa K."/>
            <person name="de Jong P.J."/>
            <person name="Hrdy I."/>
            <person name="Horvathova L."/>
            <person name="Zubacova Z."/>
            <person name="Dolezal P."/>
            <person name="Malik S.B."/>
            <person name="Logsdon J.M. Jr."/>
            <person name="Henze K."/>
            <person name="Gupta A."/>
            <person name="Wang C.C."/>
            <person name="Dunne R.L."/>
            <person name="Upcroft J.A."/>
            <person name="Upcroft P."/>
            <person name="White O."/>
            <person name="Salzberg S.L."/>
            <person name="Tang P."/>
            <person name="Chiu C.-H."/>
            <person name="Lee Y.-S."/>
            <person name="Embley T.M."/>
            <person name="Coombs G.H."/>
            <person name="Mottram J.C."/>
            <person name="Tachezy J."/>
            <person name="Fraser-Liggett C.M."/>
            <person name="Johnson P.J."/>
        </authorList>
    </citation>
    <scope>NUCLEOTIDE SEQUENCE [LARGE SCALE GENOMIC DNA]</scope>
    <source>
        <strain evidence="4">G3</strain>
    </source>
</reference>
<dbReference type="AlphaFoldDB" id="A2ERJ0"/>
<keyword evidence="2" id="KW-1133">Transmembrane helix</keyword>
<dbReference type="Proteomes" id="UP000001542">
    <property type="component" value="Unassembled WGS sequence"/>
</dbReference>
<feature type="compositionally biased region" description="Basic and acidic residues" evidence="1">
    <location>
        <begin position="110"/>
        <end position="148"/>
    </location>
</feature>
<gene>
    <name evidence="4" type="ORF">TVAG_059150</name>
</gene>
<dbReference type="EMBL" id="DS113467">
    <property type="protein sequence ID" value="EAY04717.1"/>
    <property type="molecule type" value="Genomic_DNA"/>
</dbReference>
<feature type="compositionally biased region" description="Acidic residues" evidence="1">
    <location>
        <begin position="584"/>
        <end position="601"/>
    </location>
</feature>
<evidence type="ECO:0000256" key="2">
    <source>
        <dbReference type="SAM" id="Phobius"/>
    </source>
</evidence>
<proteinExistence type="predicted"/>